<organism evidence="2 3">
    <name type="scientific">Blattamonas nauphoetae</name>
    <dbReference type="NCBI Taxonomy" id="2049346"/>
    <lineage>
        <taxon>Eukaryota</taxon>
        <taxon>Metamonada</taxon>
        <taxon>Preaxostyla</taxon>
        <taxon>Oxymonadida</taxon>
        <taxon>Blattamonas</taxon>
    </lineage>
</organism>
<feature type="region of interest" description="Disordered" evidence="1">
    <location>
        <begin position="1"/>
        <end position="74"/>
    </location>
</feature>
<feature type="compositionally biased region" description="Polar residues" evidence="1">
    <location>
        <begin position="60"/>
        <end position="74"/>
    </location>
</feature>
<evidence type="ECO:0000256" key="1">
    <source>
        <dbReference type="SAM" id="MobiDB-lite"/>
    </source>
</evidence>
<gene>
    <name evidence="2" type="ORF">BLNAU_7767</name>
</gene>
<protein>
    <submittedName>
        <fullName evidence="2">Uncharacterized protein</fullName>
    </submittedName>
</protein>
<dbReference type="EMBL" id="JARBJD010000048">
    <property type="protein sequence ID" value="KAK2957173.1"/>
    <property type="molecule type" value="Genomic_DNA"/>
</dbReference>
<accession>A0ABQ9Y0D4</accession>
<name>A0ABQ9Y0D4_9EUKA</name>
<sequence>MSSLNEMTKFGLEVSEASERLMKDETCEEGEGKEDCGENKKDENRKEDDGVRMLVDRPESLTSHSTLPPTLPKNKQLTLPTTLSHSHISLNVEWIQLHFVINFRTCCDTYASVTLPSLVFHRTGEGARDWSCRVRRKIMGGHKQMKIRFWNDITARDRNAD</sequence>
<evidence type="ECO:0000313" key="3">
    <source>
        <dbReference type="Proteomes" id="UP001281761"/>
    </source>
</evidence>
<comment type="caution">
    <text evidence="2">The sequence shown here is derived from an EMBL/GenBank/DDBJ whole genome shotgun (WGS) entry which is preliminary data.</text>
</comment>
<feature type="compositionally biased region" description="Basic and acidic residues" evidence="1">
    <location>
        <begin position="33"/>
        <end position="59"/>
    </location>
</feature>
<keyword evidence="3" id="KW-1185">Reference proteome</keyword>
<proteinExistence type="predicted"/>
<reference evidence="2 3" key="1">
    <citation type="journal article" date="2022" name="bioRxiv">
        <title>Genomics of Preaxostyla Flagellates Illuminates Evolutionary Transitions and the Path Towards Mitochondrial Loss.</title>
        <authorList>
            <person name="Novak L.V.F."/>
            <person name="Treitli S.C."/>
            <person name="Pyrih J."/>
            <person name="Halakuc P."/>
            <person name="Pipaliya S.V."/>
            <person name="Vacek V."/>
            <person name="Brzon O."/>
            <person name="Soukal P."/>
            <person name="Eme L."/>
            <person name="Dacks J.B."/>
            <person name="Karnkowska A."/>
            <person name="Elias M."/>
            <person name="Hampl V."/>
        </authorList>
    </citation>
    <scope>NUCLEOTIDE SEQUENCE [LARGE SCALE GENOMIC DNA]</scope>
    <source>
        <strain evidence="2">NAU3</strain>
        <tissue evidence="2">Gut</tissue>
    </source>
</reference>
<evidence type="ECO:0000313" key="2">
    <source>
        <dbReference type="EMBL" id="KAK2957173.1"/>
    </source>
</evidence>
<dbReference type="Proteomes" id="UP001281761">
    <property type="component" value="Unassembled WGS sequence"/>
</dbReference>